<dbReference type="Pfam" id="PF15257">
    <property type="entry name" value="DUF4590"/>
    <property type="match status" value="1"/>
</dbReference>
<dbReference type="InterPro" id="IPR027962">
    <property type="entry name" value="ERICH3"/>
</dbReference>
<dbReference type="PANTHER" id="PTHR23034:SF2">
    <property type="entry name" value="GLUTAMATE-RICH PROTEIN 3"/>
    <property type="match status" value="1"/>
</dbReference>
<protein>
    <submittedName>
        <fullName evidence="3">Glutamate rich 3</fullName>
    </submittedName>
</protein>
<feature type="region of interest" description="Disordered" evidence="1">
    <location>
        <begin position="134"/>
        <end position="157"/>
    </location>
</feature>
<accession>A0A7J8K7X7</accession>
<proteinExistence type="predicted"/>
<feature type="compositionally biased region" description="Acidic residues" evidence="1">
    <location>
        <begin position="289"/>
        <end position="300"/>
    </location>
</feature>
<organism evidence="3 4">
    <name type="scientific">Rousettus aegyptiacus</name>
    <name type="common">Egyptian fruit bat</name>
    <name type="synonym">Pteropus aegyptiacus</name>
    <dbReference type="NCBI Taxonomy" id="9407"/>
    <lineage>
        <taxon>Eukaryota</taxon>
        <taxon>Metazoa</taxon>
        <taxon>Chordata</taxon>
        <taxon>Craniata</taxon>
        <taxon>Vertebrata</taxon>
        <taxon>Euteleostomi</taxon>
        <taxon>Mammalia</taxon>
        <taxon>Eutheria</taxon>
        <taxon>Laurasiatheria</taxon>
        <taxon>Chiroptera</taxon>
        <taxon>Yinpterochiroptera</taxon>
        <taxon>Pteropodoidea</taxon>
        <taxon>Pteropodidae</taxon>
        <taxon>Rousettinae</taxon>
        <taxon>Rousettus</taxon>
    </lineage>
</organism>
<feature type="region of interest" description="Disordered" evidence="1">
    <location>
        <begin position="227"/>
        <end position="365"/>
    </location>
</feature>
<evidence type="ECO:0000256" key="1">
    <source>
        <dbReference type="SAM" id="MobiDB-lite"/>
    </source>
</evidence>
<feature type="compositionally biased region" description="Basic and acidic residues" evidence="1">
    <location>
        <begin position="278"/>
        <end position="288"/>
    </location>
</feature>
<feature type="compositionally biased region" description="Polar residues" evidence="1">
    <location>
        <begin position="333"/>
        <end position="347"/>
    </location>
</feature>
<keyword evidence="4" id="KW-1185">Reference proteome</keyword>
<reference evidence="3 4" key="1">
    <citation type="journal article" date="2020" name="Nature">
        <title>Six reference-quality genomes reveal evolution of bat adaptations.</title>
        <authorList>
            <person name="Jebb D."/>
            <person name="Huang Z."/>
            <person name="Pippel M."/>
            <person name="Hughes G.M."/>
            <person name="Lavrichenko K."/>
            <person name="Devanna P."/>
            <person name="Winkler S."/>
            <person name="Jermiin L.S."/>
            <person name="Skirmuntt E.C."/>
            <person name="Katzourakis A."/>
            <person name="Burkitt-Gray L."/>
            <person name="Ray D.A."/>
            <person name="Sullivan K.A.M."/>
            <person name="Roscito J.G."/>
            <person name="Kirilenko B.M."/>
            <person name="Davalos L.M."/>
            <person name="Corthals A.P."/>
            <person name="Power M.L."/>
            <person name="Jones G."/>
            <person name="Ransome R.D."/>
            <person name="Dechmann D.K.N."/>
            <person name="Locatelli A.G."/>
            <person name="Puechmaille S.J."/>
            <person name="Fedrigo O."/>
            <person name="Jarvis E.D."/>
            <person name="Hiller M."/>
            <person name="Vernes S.C."/>
            <person name="Myers E.W."/>
            <person name="Teeling E.C."/>
        </authorList>
    </citation>
    <scope>NUCLEOTIDE SEQUENCE [LARGE SCALE GENOMIC DNA]</scope>
    <source>
        <strain evidence="3">MRouAeg1</strain>
        <tissue evidence="3">Muscle</tissue>
    </source>
</reference>
<dbReference type="AlphaFoldDB" id="A0A7J8K7X7"/>
<dbReference type="InterPro" id="IPR048257">
    <property type="entry name" value="DUF4590"/>
</dbReference>
<feature type="compositionally biased region" description="Basic and acidic residues" evidence="1">
    <location>
        <begin position="147"/>
        <end position="157"/>
    </location>
</feature>
<feature type="domain" description="DUF4590" evidence="2">
    <location>
        <begin position="27"/>
        <end position="139"/>
    </location>
</feature>
<name>A0A7J8K7X7_ROUAE</name>
<comment type="caution">
    <text evidence="3">The sequence shown here is derived from an EMBL/GenBank/DDBJ whole genome shotgun (WGS) entry which is preliminary data.</text>
</comment>
<dbReference type="Proteomes" id="UP000593571">
    <property type="component" value="Unassembled WGS sequence"/>
</dbReference>
<evidence type="ECO:0000313" key="3">
    <source>
        <dbReference type="EMBL" id="KAF6504957.1"/>
    </source>
</evidence>
<dbReference type="EMBL" id="JACASE010000001">
    <property type="protein sequence ID" value="KAF6504957.1"/>
    <property type="molecule type" value="Genomic_DNA"/>
</dbReference>
<evidence type="ECO:0000313" key="4">
    <source>
        <dbReference type="Proteomes" id="UP000593571"/>
    </source>
</evidence>
<evidence type="ECO:0000259" key="2">
    <source>
        <dbReference type="Pfam" id="PF15257"/>
    </source>
</evidence>
<gene>
    <name evidence="3" type="ORF">HJG63_004606</name>
</gene>
<feature type="compositionally biased region" description="Basic and acidic residues" evidence="1">
    <location>
        <begin position="256"/>
        <end position="271"/>
    </location>
</feature>
<dbReference type="PANTHER" id="PTHR23034">
    <property type="entry name" value="GLUTAMATE-RICH PROTEIN 3"/>
    <property type="match status" value="1"/>
</dbReference>
<sequence length="456" mass="52481">MDSRRIHKTPLHSNAVITMIYLGKNLHLSYDHPDFRDEIKVYQQHCGGENLCVYKGRLLEKETFQFISKRHHGFPFSLTFFLNGIQVNRLSSCCEYKHRKSSRLGGKRGYFGFVCVERSSPCYKCIIAMGLDKKPTSPKPRKQRNIQKREELEKGEGKLRKDRAYMIPRRNEMEGNKTSASVIFSAEEEKIGIEEVRTAIEEMQRRGKPGQVWEDDHENLFKYEYEEDFEVDEEKQDEKANEGQDDDQMNGMSKSPSDDEKDHLYLEKESETSSQKALDADDNVKDEGDGCSESELEEDKQDVNNASSSSSRSHPYSSCSEDESALEDRRVYTENSPNESARSSPSRELSENDEPEKSYLPIEDSLKIEVEDQNITKADMETKLLPTEESLENVLEEEMEKGTQTIAEGLSVKSREHVFKEEKETYKSKLWEGSTANVKDREAGPYRVEKGGKYGQ</sequence>
<feature type="compositionally biased region" description="Low complexity" evidence="1">
    <location>
        <begin position="307"/>
        <end position="319"/>
    </location>
</feature>